<gene>
    <name evidence="5" type="ORF">NBR_LOCUS19079</name>
</gene>
<dbReference type="STRING" id="27835.A0A0N4YPA3"/>
<dbReference type="WBParaSite" id="NBR_0001907401-mRNA-1">
    <property type="protein sequence ID" value="NBR_0001907401-mRNA-1"/>
    <property type="gene ID" value="NBR_0001907401"/>
</dbReference>
<protein>
    <recommendedName>
        <fullName evidence="4">Protein KTI12 homolog</fullName>
    </recommendedName>
</protein>
<dbReference type="EMBL" id="UYSL01023887">
    <property type="protein sequence ID" value="VDL82808.1"/>
    <property type="molecule type" value="Genomic_DNA"/>
</dbReference>
<dbReference type="InterPro" id="IPR027417">
    <property type="entry name" value="P-loop_NTPase"/>
</dbReference>
<dbReference type="Pfam" id="PF08433">
    <property type="entry name" value="KTI12"/>
    <property type="match status" value="1"/>
</dbReference>
<evidence type="ECO:0000313" key="6">
    <source>
        <dbReference type="Proteomes" id="UP000271162"/>
    </source>
</evidence>
<reference evidence="7" key="1">
    <citation type="submission" date="2017-02" db="UniProtKB">
        <authorList>
            <consortium name="WormBaseParasite"/>
        </authorList>
    </citation>
    <scope>IDENTIFICATION</scope>
</reference>
<keyword evidence="6" id="KW-1185">Reference proteome</keyword>
<accession>A0A0N4YPA3</accession>
<dbReference type="InterPro" id="IPR013641">
    <property type="entry name" value="KTI12/PSTK"/>
</dbReference>
<dbReference type="Proteomes" id="UP000271162">
    <property type="component" value="Unassembled WGS sequence"/>
</dbReference>
<evidence type="ECO:0000256" key="3">
    <source>
        <dbReference type="ARBA" id="ARBA00025768"/>
    </source>
</evidence>
<sequence>MPFLLVTGYPSCGKSTIVDRIEEYFAGKGKETIRVRDDDYPHFYRNDYGNATKEKDQRSYLRSCVQKHLNGSTIVICDGLNYIKGYRYELFLIGKLCKTTFAVVHCQADESTCIWLNQQKEESSRYSEETISDLISRYEKPDPRNRWDSPLYEIHIGKSERPFNEDAVDDMSVDLEHPSPRFVDIPLTDIYDWLCEGKALQQNQSTQVVPLAPINFLHELDRVTQEVVAEIIDAQRLVGIGQHVLVTNSEPDQNKVIVKRYRTLAEFTRLRRQFINISKTKPIDSRCKIASLFIHYLNSNS</sequence>
<organism evidence="7">
    <name type="scientific">Nippostrongylus brasiliensis</name>
    <name type="common">Rat hookworm</name>
    <dbReference type="NCBI Taxonomy" id="27835"/>
    <lineage>
        <taxon>Eukaryota</taxon>
        <taxon>Metazoa</taxon>
        <taxon>Ecdysozoa</taxon>
        <taxon>Nematoda</taxon>
        <taxon>Chromadorea</taxon>
        <taxon>Rhabditida</taxon>
        <taxon>Rhabditina</taxon>
        <taxon>Rhabditomorpha</taxon>
        <taxon>Strongyloidea</taxon>
        <taxon>Heligmosomidae</taxon>
        <taxon>Nippostrongylus</taxon>
    </lineage>
</organism>
<comment type="similarity">
    <text evidence="3">Belongs to the KTI12 family.</text>
</comment>
<evidence type="ECO:0000256" key="2">
    <source>
        <dbReference type="ARBA" id="ARBA00022840"/>
    </source>
</evidence>
<keyword evidence="1" id="KW-0547">Nucleotide-binding</keyword>
<reference evidence="5 6" key="2">
    <citation type="submission" date="2018-11" db="EMBL/GenBank/DDBJ databases">
        <authorList>
            <consortium name="Pathogen Informatics"/>
        </authorList>
    </citation>
    <scope>NUCLEOTIDE SEQUENCE [LARGE SCALE GENOMIC DNA]</scope>
</reference>
<dbReference type="AlphaFoldDB" id="A0A0N4YPA3"/>
<keyword evidence="2" id="KW-0067">ATP-binding</keyword>
<evidence type="ECO:0000256" key="4">
    <source>
        <dbReference type="ARBA" id="ARBA00026170"/>
    </source>
</evidence>
<name>A0A0N4YPA3_NIPBR</name>
<dbReference type="OMA" id="THSRWDK"/>
<dbReference type="GO" id="GO:0005524">
    <property type="term" value="F:ATP binding"/>
    <property type="evidence" value="ECO:0007669"/>
    <property type="project" value="UniProtKB-KW"/>
</dbReference>
<dbReference type="PANTHER" id="PTHR12435">
    <property type="match status" value="1"/>
</dbReference>
<evidence type="ECO:0000313" key="5">
    <source>
        <dbReference type="EMBL" id="VDL82808.1"/>
    </source>
</evidence>
<dbReference type="SUPFAM" id="SSF52540">
    <property type="entry name" value="P-loop containing nucleoside triphosphate hydrolases"/>
    <property type="match status" value="1"/>
</dbReference>
<evidence type="ECO:0000256" key="1">
    <source>
        <dbReference type="ARBA" id="ARBA00022741"/>
    </source>
</evidence>
<proteinExistence type="inferred from homology"/>
<evidence type="ECO:0000313" key="7">
    <source>
        <dbReference type="WBParaSite" id="NBR_0001907401-mRNA-1"/>
    </source>
</evidence>
<dbReference type="Gene3D" id="3.40.50.300">
    <property type="entry name" value="P-loop containing nucleotide triphosphate hydrolases"/>
    <property type="match status" value="1"/>
</dbReference>